<organism evidence="2 4">
    <name type="scientific">Mycena alexandri</name>
    <dbReference type="NCBI Taxonomy" id="1745969"/>
    <lineage>
        <taxon>Eukaryota</taxon>
        <taxon>Fungi</taxon>
        <taxon>Dikarya</taxon>
        <taxon>Basidiomycota</taxon>
        <taxon>Agaricomycotina</taxon>
        <taxon>Agaricomycetes</taxon>
        <taxon>Agaricomycetidae</taxon>
        <taxon>Agaricales</taxon>
        <taxon>Marasmiineae</taxon>
        <taxon>Mycenaceae</taxon>
        <taxon>Mycena</taxon>
    </lineage>
</organism>
<evidence type="ECO:0000256" key="1">
    <source>
        <dbReference type="SAM" id="Phobius"/>
    </source>
</evidence>
<keyword evidence="1" id="KW-1133">Transmembrane helix</keyword>
<dbReference type="AlphaFoldDB" id="A0AAD6S9C7"/>
<proteinExistence type="predicted"/>
<evidence type="ECO:0000313" key="3">
    <source>
        <dbReference type="EMBL" id="KAJ7036340.1"/>
    </source>
</evidence>
<protein>
    <submittedName>
        <fullName evidence="2">Uncharacterized protein</fullName>
    </submittedName>
</protein>
<comment type="caution">
    <text evidence="2">The sequence shown here is derived from an EMBL/GenBank/DDBJ whole genome shotgun (WGS) entry which is preliminary data.</text>
</comment>
<keyword evidence="1" id="KW-0812">Transmembrane</keyword>
<feature type="transmembrane region" description="Helical" evidence="1">
    <location>
        <begin position="114"/>
        <end position="136"/>
    </location>
</feature>
<keyword evidence="1" id="KW-0472">Membrane</keyword>
<feature type="transmembrane region" description="Helical" evidence="1">
    <location>
        <begin position="180"/>
        <end position="199"/>
    </location>
</feature>
<feature type="transmembrane region" description="Helical" evidence="1">
    <location>
        <begin position="219"/>
        <end position="239"/>
    </location>
</feature>
<keyword evidence="4" id="KW-1185">Reference proteome</keyword>
<sequence length="322" mass="34873">MFKLGYVPIVLLSVGIGLKLYSLAFVEPPMGPLIEEYRKSCTYSKTNPFYDLICVIEPFFKDLVTNEIGKSFLTAFGTAGAVLSTSLYIQGGEGGGSPLFSPLVLIANSLAGQAFGAGIVGPIVLPTLLAISKALAPPNNPAPSPPTYSYTVTLLGMQFTVFLISMALSGIGATHPNWPYVNYAFQAFPLLFLPLSLYPRSTIHKNTPTPTLTVSAFTVFKYLYAPLWWVTVAGGLNAYLRRGETFSLPCYFMALDFGGYVLTFLAIYALDFVAGEAQAVMTVPRLLAGLFGAGPASTMATYFERKQRLSVERAEAQRVKKM</sequence>
<dbReference type="Proteomes" id="UP001218188">
    <property type="component" value="Unassembled WGS sequence"/>
</dbReference>
<dbReference type="EMBL" id="JARJCM010000185">
    <property type="protein sequence ID" value="KAJ7023611.1"/>
    <property type="molecule type" value="Genomic_DNA"/>
</dbReference>
<evidence type="ECO:0000313" key="4">
    <source>
        <dbReference type="Proteomes" id="UP001218188"/>
    </source>
</evidence>
<dbReference type="EMBL" id="JARJCM010000043">
    <property type="protein sequence ID" value="KAJ7036340.1"/>
    <property type="molecule type" value="Genomic_DNA"/>
</dbReference>
<feature type="transmembrane region" description="Helical" evidence="1">
    <location>
        <begin position="148"/>
        <end position="168"/>
    </location>
</feature>
<evidence type="ECO:0000313" key="2">
    <source>
        <dbReference type="EMBL" id="KAJ7023611.1"/>
    </source>
</evidence>
<feature type="transmembrane region" description="Helical" evidence="1">
    <location>
        <begin position="282"/>
        <end position="303"/>
    </location>
</feature>
<name>A0AAD6S9C7_9AGAR</name>
<feature type="transmembrane region" description="Helical" evidence="1">
    <location>
        <begin position="251"/>
        <end position="270"/>
    </location>
</feature>
<gene>
    <name evidence="3" type="ORF">C8F04DRAFT_1233133</name>
    <name evidence="2" type="ORF">C8F04DRAFT_1401567</name>
</gene>
<accession>A0AAD6S9C7</accession>
<feature type="transmembrane region" description="Helical" evidence="1">
    <location>
        <begin position="6"/>
        <end position="26"/>
    </location>
</feature>
<reference evidence="2" key="1">
    <citation type="submission" date="2023-03" db="EMBL/GenBank/DDBJ databases">
        <title>Massive genome expansion in bonnet fungi (Mycena s.s.) driven by repeated elements and novel gene families across ecological guilds.</title>
        <authorList>
            <consortium name="Lawrence Berkeley National Laboratory"/>
            <person name="Harder C.B."/>
            <person name="Miyauchi S."/>
            <person name="Viragh M."/>
            <person name="Kuo A."/>
            <person name="Thoen E."/>
            <person name="Andreopoulos B."/>
            <person name="Lu D."/>
            <person name="Skrede I."/>
            <person name="Drula E."/>
            <person name="Henrissat B."/>
            <person name="Morin E."/>
            <person name="Kohler A."/>
            <person name="Barry K."/>
            <person name="LaButti K."/>
            <person name="Morin E."/>
            <person name="Salamov A."/>
            <person name="Lipzen A."/>
            <person name="Mereny Z."/>
            <person name="Hegedus B."/>
            <person name="Baldrian P."/>
            <person name="Stursova M."/>
            <person name="Weitz H."/>
            <person name="Taylor A."/>
            <person name="Grigoriev I.V."/>
            <person name="Nagy L.G."/>
            <person name="Martin F."/>
            <person name="Kauserud H."/>
        </authorList>
    </citation>
    <scope>NUCLEOTIDE SEQUENCE</scope>
    <source>
        <strain evidence="2">CBHHK200</strain>
    </source>
</reference>